<evidence type="ECO:0000313" key="1">
    <source>
        <dbReference type="EMBL" id="CAL1360630.1"/>
    </source>
</evidence>
<dbReference type="Proteomes" id="UP001497516">
    <property type="component" value="Chromosome 10"/>
</dbReference>
<dbReference type="AlphaFoldDB" id="A0AAV2CWC7"/>
<dbReference type="EMBL" id="OZ034814">
    <property type="protein sequence ID" value="CAL1360630.1"/>
    <property type="molecule type" value="Genomic_DNA"/>
</dbReference>
<sequence>MVVVSTQQQAHDDDSSANYDRAVELTAFDETKAGVKGLADAGITEVPRIFHIPPHLVDRRPTIPLVDAPTRFRFPTIDLQAAD</sequence>
<protein>
    <submittedName>
        <fullName evidence="1">Uncharacterized protein</fullName>
    </submittedName>
</protein>
<keyword evidence="2" id="KW-1185">Reference proteome</keyword>
<proteinExistence type="predicted"/>
<reference evidence="1 2" key="1">
    <citation type="submission" date="2024-04" db="EMBL/GenBank/DDBJ databases">
        <authorList>
            <person name="Fracassetti M."/>
        </authorList>
    </citation>
    <scope>NUCLEOTIDE SEQUENCE [LARGE SCALE GENOMIC DNA]</scope>
</reference>
<evidence type="ECO:0000313" key="2">
    <source>
        <dbReference type="Proteomes" id="UP001497516"/>
    </source>
</evidence>
<name>A0AAV2CWC7_9ROSI</name>
<organism evidence="1 2">
    <name type="scientific">Linum trigynum</name>
    <dbReference type="NCBI Taxonomy" id="586398"/>
    <lineage>
        <taxon>Eukaryota</taxon>
        <taxon>Viridiplantae</taxon>
        <taxon>Streptophyta</taxon>
        <taxon>Embryophyta</taxon>
        <taxon>Tracheophyta</taxon>
        <taxon>Spermatophyta</taxon>
        <taxon>Magnoliopsida</taxon>
        <taxon>eudicotyledons</taxon>
        <taxon>Gunneridae</taxon>
        <taxon>Pentapetalae</taxon>
        <taxon>rosids</taxon>
        <taxon>fabids</taxon>
        <taxon>Malpighiales</taxon>
        <taxon>Linaceae</taxon>
        <taxon>Linum</taxon>
    </lineage>
</organism>
<accession>A0AAV2CWC7</accession>
<gene>
    <name evidence="1" type="ORF">LTRI10_LOCUS8054</name>
</gene>